<feature type="transmembrane region" description="Helical" evidence="7">
    <location>
        <begin position="330"/>
        <end position="351"/>
    </location>
</feature>
<reference evidence="9 10" key="1">
    <citation type="journal article" date="2018" name="ISME J.">
        <title>Endosymbiont genomes yield clues of tubeworm success.</title>
        <authorList>
            <person name="Li Y."/>
            <person name="Liles M.R."/>
            <person name="Halanych K.M."/>
        </authorList>
    </citation>
    <scope>NUCLEOTIDE SEQUENCE [LARGE SCALE GENOMIC DNA]</scope>
    <source>
        <strain evidence="9">A1464</strain>
    </source>
</reference>
<feature type="transmembrane region" description="Helical" evidence="7">
    <location>
        <begin position="48"/>
        <end position="66"/>
    </location>
</feature>
<keyword evidence="10" id="KW-1185">Reference proteome</keyword>
<comment type="caution">
    <text evidence="9">The sequence shown here is derived from an EMBL/GenBank/DDBJ whole genome shotgun (WGS) entry which is preliminary data.</text>
</comment>
<evidence type="ECO:0000256" key="4">
    <source>
        <dbReference type="ARBA" id="ARBA00022989"/>
    </source>
</evidence>
<sequence length="364" mass="41789">MSDLKNTDHMASQYELESNVRFVMLNSAQQDDEISLIDLWLVLAKRKILLFTVMLVFTAAGLIFSFSMPKQYNYSTAIEIGAMSYGTSGQPVYIEKPSSLLAKIKQSYIPLMAKEYLVLHPEFEKMPDIKVKLEKNSNIIFIDLKGQEDYADVYIELLNSLILKIKQDHQRVSLLKRKDLELSENQFKNEIMMLKEQEGLLVSQNKRLDTKKVLLENRIKETGDFVKASTKIKRKAMREVGTEGQAISLMMVDAEIRKNRNTLARLEEQLQITLENTREINSNKLTENHRKQLQTNEELERLVIQQNNLLETRAITEPLQSLKSVGMGRIIIVVVSFFAGLCIALFVGFFAEFLEKVKKQATTA</sequence>
<keyword evidence="5 7" id="KW-0472">Membrane</keyword>
<evidence type="ECO:0000256" key="3">
    <source>
        <dbReference type="ARBA" id="ARBA00022692"/>
    </source>
</evidence>
<proteinExistence type="predicted"/>
<evidence type="ECO:0000259" key="8">
    <source>
        <dbReference type="Pfam" id="PF02706"/>
    </source>
</evidence>
<evidence type="ECO:0000313" key="9">
    <source>
        <dbReference type="EMBL" id="RDH81198.1"/>
    </source>
</evidence>
<dbReference type="PANTHER" id="PTHR32309:SF13">
    <property type="entry name" value="FERRIC ENTEROBACTIN TRANSPORT PROTEIN FEPE"/>
    <property type="match status" value="1"/>
</dbReference>
<feature type="coiled-coil region" evidence="6">
    <location>
        <begin position="249"/>
        <end position="302"/>
    </location>
</feature>
<dbReference type="GO" id="GO:0004713">
    <property type="term" value="F:protein tyrosine kinase activity"/>
    <property type="evidence" value="ECO:0007669"/>
    <property type="project" value="TreeGrafter"/>
</dbReference>
<keyword evidence="4 7" id="KW-1133">Transmembrane helix</keyword>
<dbReference type="InterPro" id="IPR050445">
    <property type="entry name" value="Bact_polysacc_biosynth/exp"/>
</dbReference>
<evidence type="ECO:0000256" key="7">
    <source>
        <dbReference type="SAM" id="Phobius"/>
    </source>
</evidence>
<dbReference type="InterPro" id="IPR003856">
    <property type="entry name" value="LPS_length_determ_N"/>
</dbReference>
<evidence type="ECO:0000256" key="5">
    <source>
        <dbReference type="ARBA" id="ARBA00023136"/>
    </source>
</evidence>
<dbReference type="PANTHER" id="PTHR32309">
    <property type="entry name" value="TYROSINE-PROTEIN KINASE"/>
    <property type="match status" value="1"/>
</dbReference>
<evidence type="ECO:0000256" key="6">
    <source>
        <dbReference type="SAM" id="Coils"/>
    </source>
</evidence>
<dbReference type="GO" id="GO:0005886">
    <property type="term" value="C:plasma membrane"/>
    <property type="evidence" value="ECO:0007669"/>
    <property type="project" value="UniProtKB-SubCell"/>
</dbReference>
<keyword evidence="6" id="KW-0175">Coiled coil</keyword>
<dbReference type="EMBL" id="QFXC01000013">
    <property type="protein sequence ID" value="RDH81198.1"/>
    <property type="molecule type" value="Genomic_DNA"/>
</dbReference>
<name>A0A370D8H5_9GAMM</name>
<dbReference type="AlphaFoldDB" id="A0A370D8H5"/>
<feature type="domain" description="Polysaccharide chain length determinant N-terminal" evidence="8">
    <location>
        <begin position="32"/>
        <end position="80"/>
    </location>
</feature>
<organism evidence="9 10">
    <name type="scientific">endosymbiont of Galathealinum brachiosum</name>
    <dbReference type="NCBI Taxonomy" id="2200906"/>
    <lineage>
        <taxon>Bacteria</taxon>
        <taxon>Pseudomonadati</taxon>
        <taxon>Pseudomonadota</taxon>
        <taxon>Gammaproteobacteria</taxon>
        <taxon>sulfur-oxidizing symbionts</taxon>
    </lineage>
</organism>
<keyword evidence="2" id="KW-1003">Cell membrane</keyword>
<keyword evidence="3 7" id="KW-0812">Transmembrane</keyword>
<protein>
    <recommendedName>
        <fullName evidence="8">Polysaccharide chain length determinant N-terminal domain-containing protein</fullName>
    </recommendedName>
</protein>
<evidence type="ECO:0000256" key="1">
    <source>
        <dbReference type="ARBA" id="ARBA00004651"/>
    </source>
</evidence>
<gene>
    <name evidence="9" type="ORF">DIZ80_13905</name>
</gene>
<comment type="subcellular location">
    <subcellularLocation>
        <location evidence="1">Cell membrane</location>
        <topology evidence="1">Multi-pass membrane protein</topology>
    </subcellularLocation>
</comment>
<accession>A0A370D8H5</accession>
<evidence type="ECO:0000313" key="10">
    <source>
        <dbReference type="Proteomes" id="UP000254266"/>
    </source>
</evidence>
<evidence type="ECO:0000256" key="2">
    <source>
        <dbReference type="ARBA" id="ARBA00022475"/>
    </source>
</evidence>
<dbReference type="Proteomes" id="UP000254266">
    <property type="component" value="Unassembled WGS sequence"/>
</dbReference>
<dbReference type="Pfam" id="PF02706">
    <property type="entry name" value="Wzz"/>
    <property type="match status" value="1"/>
</dbReference>